<proteinExistence type="inferred from homology"/>
<dbReference type="RefSeq" id="WP_249763535.1">
    <property type="nucleotide sequence ID" value="NZ_CAJUXY010000099.1"/>
</dbReference>
<evidence type="ECO:0000313" key="5">
    <source>
        <dbReference type="EMBL" id="UQX13631.1"/>
    </source>
</evidence>
<evidence type="ECO:0000313" key="6">
    <source>
        <dbReference type="Proteomes" id="UP001056610"/>
    </source>
</evidence>
<dbReference type="InterPro" id="IPR038332">
    <property type="entry name" value="PPE_sf"/>
</dbReference>
<feature type="region of interest" description="Disordered" evidence="2">
    <location>
        <begin position="168"/>
        <end position="187"/>
    </location>
</feature>
<dbReference type="EMBL" id="CP097321">
    <property type="protein sequence ID" value="UQX13631.1"/>
    <property type="molecule type" value="Genomic_DNA"/>
</dbReference>
<dbReference type="SUPFAM" id="SSF140459">
    <property type="entry name" value="PE/PPE dimer-like"/>
    <property type="match status" value="1"/>
</dbReference>
<comment type="similarity">
    <text evidence="1">Belongs to the mycobacterial PPE family.</text>
</comment>
<feature type="compositionally biased region" description="Low complexity" evidence="2">
    <location>
        <begin position="178"/>
        <end position="187"/>
    </location>
</feature>
<dbReference type="Gene3D" id="1.20.1260.20">
    <property type="entry name" value="PPE superfamily"/>
    <property type="match status" value="1"/>
</dbReference>
<dbReference type="Pfam" id="PF12484">
    <property type="entry name" value="PPE-SVP"/>
    <property type="match status" value="1"/>
</dbReference>
<protein>
    <submittedName>
        <fullName evidence="5">PPE family protein</fullName>
    </submittedName>
</protein>
<reference evidence="5" key="1">
    <citation type="submission" date="2022-05" db="EMBL/GenBank/DDBJ databases">
        <title>A methanotrophic Mycobacterium dominates a cave microbial ecosystem.</title>
        <authorList>
            <person name="Van Spanning R.J.M."/>
            <person name="Guan Q."/>
            <person name="Melkonian C."/>
            <person name="Gallant J."/>
            <person name="Polerecky L."/>
            <person name="Flot J.-F."/>
            <person name="Brandt B.W."/>
            <person name="Braster M."/>
            <person name="Iturbe Espinoza P."/>
            <person name="Aerts J."/>
            <person name="Meima-Franke M."/>
            <person name="Piersma S.R."/>
            <person name="Bunduc C."/>
            <person name="Ummels R."/>
            <person name="Pain A."/>
            <person name="Fleming E.J."/>
            <person name="van der Wel N."/>
            <person name="Gherman V.D."/>
            <person name="Sarbu S.M."/>
            <person name="Bodelier P.L.E."/>
            <person name="Bitter W."/>
        </authorList>
    </citation>
    <scope>NUCLEOTIDE SEQUENCE</scope>
    <source>
        <strain evidence="5">Sulfur Cave</strain>
        <plasmid evidence="5">unnamed</plasmid>
    </source>
</reference>
<name>A0ABY4QSI0_9MYCO</name>
<dbReference type="PANTHER" id="PTHR46766:SF1">
    <property type="entry name" value="GLUTAMINE-RICH PROTEIN 2"/>
    <property type="match status" value="1"/>
</dbReference>
<dbReference type="PANTHER" id="PTHR46766">
    <property type="entry name" value="GLUTAMINE-RICH PROTEIN 2"/>
    <property type="match status" value="1"/>
</dbReference>
<accession>A0ABY4QSI0</accession>
<gene>
    <name evidence="5" type="ORF">M5I08_26055</name>
</gene>
<sequence>MLDFAALPPEVNSGRMYGGAGSEPLITAAAVWDQVASELSSAATSYQSVVSGLTSGSWLGPSSTAMAAAAAPYVEWITTTAAQAEQTANHARSAAAAYQAAFAATVPPPLITANRTLLASLVATNVLGQNGAAIASTEAQYGAMWAQDAAAMYEYSAASAAATQLAPFSAPPQTTNPSGSASQAGAVSQASSAASQSALSQVAAQSTNPLQELADLFNEFQATPLGSALNALGQADSSNIDAAAGPVLNTSGFSFFMQPLYALALPNMGAAGGLVAPAPGGLAAAASSVTAAPGGASVLAGSLGAGVSSAGLGGGEVAAGLGRAASVGGLSVPQAWGSAAPEIRLAAKTLPMAGLDARPAAAAAGPGGWFGGVPPMASVVNAPRTGVSARSSARGRVVAHLPGEGSGVSAATGSREPIPDWRAVEVECAISDHDRDDLNRLRDELADLVMERDAAARLIKEAIRP</sequence>
<organism evidence="5 6">
    <name type="scientific">Candidatus Mycobacterium methanotrophicum</name>
    <dbReference type="NCBI Taxonomy" id="2943498"/>
    <lineage>
        <taxon>Bacteria</taxon>
        <taxon>Bacillati</taxon>
        <taxon>Actinomycetota</taxon>
        <taxon>Actinomycetes</taxon>
        <taxon>Mycobacteriales</taxon>
        <taxon>Mycobacteriaceae</taxon>
        <taxon>Mycobacterium</taxon>
    </lineage>
</organism>
<keyword evidence="6" id="KW-1185">Reference proteome</keyword>
<feature type="domain" description="PPE" evidence="3">
    <location>
        <begin position="3"/>
        <end position="165"/>
    </location>
</feature>
<evidence type="ECO:0000259" key="3">
    <source>
        <dbReference type="Pfam" id="PF00823"/>
    </source>
</evidence>
<evidence type="ECO:0000256" key="1">
    <source>
        <dbReference type="ARBA" id="ARBA00010652"/>
    </source>
</evidence>
<keyword evidence="5" id="KW-0614">Plasmid</keyword>
<geneLocation type="plasmid" evidence="5 6">
    <name>unnamed</name>
</geneLocation>
<dbReference type="Proteomes" id="UP001056610">
    <property type="component" value="Plasmid unnamed"/>
</dbReference>
<dbReference type="InterPro" id="IPR022171">
    <property type="entry name" value="PPE_C"/>
</dbReference>
<dbReference type="Pfam" id="PF00823">
    <property type="entry name" value="PPE"/>
    <property type="match status" value="1"/>
</dbReference>
<evidence type="ECO:0000259" key="4">
    <source>
        <dbReference type="Pfam" id="PF12484"/>
    </source>
</evidence>
<evidence type="ECO:0000256" key="2">
    <source>
        <dbReference type="SAM" id="MobiDB-lite"/>
    </source>
</evidence>
<dbReference type="InterPro" id="IPR000030">
    <property type="entry name" value="PPE_dom"/>
</dbReference>
<feature type="domain" description="PPE family C-terminal" evidence="4">
    <location>
        <begin position="318"/>
        <end position="400"/>
    </location>
</feature>